<keyword evidence="2 6" id="KW-0597">Phosphoprotein</keyword>
<keyword evidence="5 6" id="KW-0249">Electron transport</keyword>
<evidence type="ECO:0000313" key="10">
    <source>
        <dbReference type="Proteomes" id="UP001224392"/>
    </source>
</evidence>
<dbReference type="SMART" id="SM00900">
    <property type="entry name" value="FMN_bind"/>
    <property type="match status" value="1"/>
</dbReference>
<feature type="modified residue" description="FMN phosphoryl threonine" evidence="6">
    <location>
        <position position="179"/>
    </location>
</feature>
<evidence type="ECO:0000256" key="4">
    <source>
        <dbReference type="ARBA" id="ARBA00022643"/>
    </source>
</evidence>
<keyword evidence="6" id="KW-0812">Transmembrane</keyword>
<comment type="cofactor">
    <cofactor evidence="6">
        <name>FMN</name>
        <dbReference type="ChEBI" id="CHEBI:58210"/>
    </cofactor>
</comment>
<evidence type="ECO:0000256" key="2">
    <source>
        <dbReference type="ARBA" id="ARBA00022553"/>
    </source>
</evidence>
<accession>A0ABQ6LYR7</accession>
<evidence type="ECO:0000256" key="5">
    <source>
        <dbReference type="ARBA" id="ARBA00022982"/>
    </source>
</evidence>
<evidence type="ECO:0000256" key="3">
    <source>
        <dbReference type="ARBA" id="ARBA00022630"/>
    </source>
</evidence>
<sequence>MLGKSISSNAIMLGAFALITAGSLALTESVTREPIEKAIREASAKALLEIIPLDRHSNDMLVDTYPIPRGYWSRLGLEQGGNINLARESGQITAAIVPAVAPDGYSGPIRLLVGVNRDGTVAGVRVIGHSETPGLGDKVELKKSDWILSFNGTSLQEPPPERWKVERDGGDFDQFTGATITPRAVVGQVKRVLEFVAAHHDIIFSAPESERAVPVSGNKAEADSPQATKEESGSN</sequence>
<dbReference type="NCBIfam" id="NF002519">
    <property type="entry name" value="PRK01908.1"/>
    <property type="match status" value="1"/>
</dbReference>
<dbReference type="PIRSF" id="PIRSF006091">
    <property type="entry name" value="E_trnsport_RnfG"/>
    <property type="match status" value="1"/>
</dbReference>
<dbReference type="PANTHER" id="PTHR36118">
    <property type="entry name" value="ION-TRANSLOCATING OXIDOREDUCTASE COMPLEX SUBUNIT G"/>
    <property type="match status" value="1"/>
</dbReference>
<dbReference type="NCBIfam" id="TIGR01947">
    <property type="entry name" value="rnfG"/>
    <property type="match status" value="1"/>
</dbReference>
<dbReference type="InterPro" id="IPR010209">
    <property type="entry name" value="Ion_transpt_RnfG/RsxG"/>
</dbReference>
<dbReference type="HAMAP" id="MF_00479">
    <property type="entry name" value="RsxG_RnfG"/>
    <property type="match status" value="1"/>
</dbReference>
<evidence type="ECO:0000256" key="6">
    <source>
        <dbReference type="HAMAP-Rule" id="MF_00479"/>
    </source>
</evidence>
<evidence type="ECO:0000256" key="7">
    <source>
        <dbReference type="SAM" id="MobiDB-lite"/>
    </source>
</evidence>
<name>A0ABQ6LYR7_9GAMM</name>
<gene>
    <name evidence="9" type="primary">rsxG</name>
    <name evidence="6" type="synonym">rnfG</name>
    <name evidence="9" type="ORF">MNKW57_15080</name>
</gene>
<dbReference type="EMBL" id="BSYJ01000003">
    <property type="protein sequence ID" value="GMG87187.1"/>
    <property type="molecule type" value="Genomic_DNA"/>
</dbReference>
<dbReference type="RefSeq" id="WP_285763825.1">
    <property type="nucleotide sequence ID" value="NZ_BSYJ01000003.1"/>
</dbReference>
<dbReference type="EC" id="7.-.-.-" evidence="6"/>
<comment type="caution">
    <text evidence="9">The sequence shown here is derived from an EMBL/GenBank/DDBJ whole genome shotgun (WGS) entry which is preliminary data.</text>
</comment>
<protein>
    <recommendedName>
        <fullName evidence="6">Ion-translocating oxidoreductase complex subunit G</fullName>
        <ecNumber evidence="6">7.-.-.-</ecNumber>
    </recommendedName>
    <alternativeName>
        <fullName evidence="6">Rnf electron transport complex subunit G</fullName>
    </alternativeName>
</protein>
<dbReference type="Proteomes" id="UP001224392">
    <property type="component" value="Unassembled WGS sequence"/>
</dbReference>
<feature type="domain" description="FMN-binding" evidence="8">
    <location>
        <begin position="104"/>
        <end position="196"/>
    </location>
</feature>
<keyword evidence="10" id="KW-1185">Reference proteome</keyword>
<keyword evidence="6" id="KW-1278">Translocase</keyword>
<keyword evidence="6" id="KW-1003">Cell membrane</keyword>
<keyword evidence="1 6" id="KW-0813">Transport</keyword>
<evidence type="ECO:0000313" key="9">
    <source>
        <dbReference type="EMBL" id="GMG87187.1"/>
    </source>
</evidence>
<comment type="subcellular location">
    <subcellularLocation>
        <location evidence="6">Cell inner membrane</location>
        <topology evidence="6">Single-pass membrane protein</topology>
    </subcellularLocation>
</comment>
<comment type="function">
    <text evidence="6">Part of a membrane-bound complex that couples electron transfer with translocation of ions across the membrane.</text>
</comment>
<feature type="region of interest" description="Disordered" evidence="7">
    <location>
        <begin position="207"/>
        <end position="235"/>
    </location>
</feature>
<evidence type="ECO:0000256" key="1">
    <source>
        <dbReference type="ARBA" id="ARBA00022448"/>
    </source>
</evidence>
<dbReference type="InterPro" id="IPR007329">
    <property type="entry name" value="FMN-bd"/>
</dbReference>
<keyword evidence="6" id="KW-0997">Cell inner membrane</keyword>
<comment type="similarity">
    <text evidence="6">Belongs to the RnfG family.</text>
</comment>
<keyword evidence="6" id="KW-1133">Transmembrane helix</keyword>
<dbReference type="PANTHER" id="PTHR36118:SF1">
    <property type="entry name" value="ION-TRANSLOCATING OXIDOREDUCTASE COMPLEX SUBUNIT G"/>
    <property type="match status" value="1"/>
</dbReference>
<keyword evidence="3 6" id="KW-0285">Flavoprotein</keyword>
<comment type="subunit">
    <text evidence="6">The complex is composed of six subunits: RnfA, RnfB, RnfC, RnfD, RnfE and RnfG.</text>
</comment>
<keyword evidence="6" id="KW-0472">Membrane</keyword>
<dbReference type="Pfam" id="PF04205">
    <property type="entry name" value="FMN_bind"/>
    <property type="match status" value="1"/>
</dbReference>
<organism evidence="9 10">
    <name type="scientific">Biformimicrobium ophioploci</name>
    <dbReference type="NCBI Taxonomy" id="3036711"/>
    <lineage>
        <taxon>Bacteria</taxon>
        <taxon>Pseudomonadati</taxon>
        <taxon>Pseudomonadota</taxon>
        <taxon>Gammaproteobacteria</taxon>
        <taxon>Cellvibrionales</taxon>
        <taxon>Microbulbiferaceae</taxon>
        <taxon>Biformimicrobium</taxon>
    </lineage>
</organism>
<reference evidence="9 10" key="1">
    <citation type="submission" date="2023-04" db="EMBL/GenBank/DDBJ databases">
        <title>Marinobulbifer ophiurae gen. nov., sp. Nov., isolate from tissue of brittle star Ophioplocus japonicus.</title>
        <authorList>
            <person name="Kawano K."/>
            <person name="Sawayama S."/>
            <person name="Nakagawa S."/>
        </authorList>
    </citation>
    <scope>NUCLEOTIDE SEQUENCE [LARGE SCALE GENOMIC DNA]</scope>
    <source>
        <strain evidence="9 10">NKW57</strain>
    </source>
</reference>
<evidence type="ECO:0000259" key="8">
    <source>
        <dbReference type="SMART" id="SM00900"/>
    </source>
</evidence>
<proteinExistence type="inferred from homology"/>
<keyword evidence="4 6" id="KW-0288">FMN</keyword>